<organism evidence="3 4">
    <name type="scientific">Helicoverpa armigera</name>
    <name type="common">Cotton bollworm</name>
    <name type="synonym">Heliothis armigera</name>
    <dbReference type="NCBI Taxonomy" id="29058"/>
    <lineage>
        <taxon>Eukaryota</taxon>
        <taxon>Metazoa</taxon>
        <taxon>Ecdysozoa</taxon>
        <taxon>Arthropoda</taxon>
        <taxon>Hexapoda</taxon>
        <taxon>Insecta</taxon>
        <taxon>Pterygota</taxon>
        <taxon>Neoptera</taxon>
        <taxon>Endopterygota</taxon>
        <taxon>Lepidoptera</taxon>
        <taxon>Glossata</taxon>
        <taxon>Ditrysia</taxon>
        <taxon>Noctuoidea</taxon>
        <taxon>Noctuidae</taxon>
        <taxon>Heliothinae</taxon>
        <taxon>Helicoverpa</taxon>
    </lineage>
</organism>
<sequence length="110" mass="12883">MYTEWREQTLKQLPLLALPITITFIKLFGRVTRRRYEEGRTRNEIDKASKSLSRLGRVLRRVCISNLFVGGSTRLTTLMDLSRARERPDMPLKQEHGLSPRLARKEQSEL</sequence>
<name>A0A2W1BYR3_HELAM</name>
<dbReference type="AlphaFoldDB" id="A0A2W1BYR3"/>
<accession>A0A2W1BYR3</accession>
<evidence type="ECO:0000313" key="4">
    <source>
        <dbReference type="Proteomes" id="UP000249218"/>
    </source>
</evidence>
<feature type="transmembrane region" description="Helical" evidence="2">
    <location>
        <begin position="12"/>
        <end position="29"/>
    </location>
</feature>
<keyword evidence="2" id="KW-0472">Membrane</keyword>
<feature type="region of interest" description="Disordered" evidence="1">
    <location>
        <begin position="82"/>
        <end position="110"/>
    </location>
</feature>
<keyword evidence="2" id="KW-1133">Transmembrane helix</keyword>
<keyword evidence="2" id="KW-0812">Transmembrane</keyword>
<evidence type="ECO:0000256" key="2">
    <source>
        <dbReference type="SAM" id="Phobius"/>
    </source>
</evidence>
<protein>
    <submittedName>
        <fullName evidence="3">Uncharacterized protein</fullName>
    </submittedName>
</protein>
<keyword evidence="4" id="KW-1185">Reference proteome</keyword>
<dbReference type="EMBL" id="KZ149904">
    <property type="protein sequence ID" value="PZC78377.1"/>
    <property type="molecule type" value="Genomic_DNA"/>
</dbReference>
<dbReference type="Proteomes" id="UP000249218">
    <property type="component" value="Unassembled WGS sequence"/>
</dbReference>
<evidence type="ECO:0000256" key="1">
    <source>
        <dbReference type="SAM" id="MobiDB-lite"/>
    </source>
</evidence>
<gene>
    <name evidence="3" type="primary">HaOG202200</name>
    <name evidence="3" type="ORF">B5X24_HaOG202200</name>
</gene>
<proteinExistence type="predicted"/>
<reference evidence="3 4" key="1">
    <citation type="journal article" date="2017" name="BMC Biol.">
        <title>Genomic innovations, transcriptional plasticity and gene loss underlying the evolution and divergence of two highly polyphagous and invasive Helicoverpa pest species.</title>
        <authorList>
            <person name="Pearce S.L."/>
            <person name="Clarke D.F."/>
            <person name="East P.D."/>
            <person name="Elfekih S."/>
            <person name="Gordon K.H."/>
            <person name="Jermiin L.S."/>
            <person name="McGaughran A."/>
            <person name="Oakeshott J.G."/>
            <person name="Papanikolaou A."/>
            <person name="Perera O.P."/>
            <person name="Rane R.V."/>
            <person name="Richards S."/>
            <person name="Tay W.T."/>
            <person name="Walsh T.K."/>
            <person name="Anderson A."/>
            <person name="Anderson C.J."/>
            <person name="Asgari S."/>
            <person name="Board P.G."/>
            <person name="Bretschneider A."/>
            <person name="Campbell P.M."/>
            <person name="Chertemps T."/>
            <person name="Christeller J.T."/>
            <person name="Coppin C.W."/>
            <person name="Downes S.J."/>
            <person name="Duan G."/>
            <person name="Farnsworth C.A."/>
            <person name="Good R.T."/>
            <person name="Han L.B."/>
            <person name="Han Y.C."/>
            <person name="Hatje K."/>
            <person name="Horne I."/>
            <person name="Huang Y.P."/>
            <person name="Hughes D.S."/>
            <person name="Jacquin-Joly E."/>
            <person name="James W."/>
            <person name="Jhangiani S."/>
            <person name="Kollmar M."/>
            <person name="Kuwar S.S."/>
            <person name="Li S."/>
            <person name="Liu N.Y."/>
            <person name="Maibeche M.T."/>
            <person name="Miller J.R."/>
            <person name="Montagne N."/>
            <person name="Perry T."/>
            <person name="Qu J."/>
            <person name="Song S.V."/>
            <person name="Sutton G.G."/>
            <person name="Vogel H."/>
            <person name="Walenz B.P."/>
            <person name="Xu W."/>
            <person name="Zhang H.J."/>
            <person name="Zou Z."/>
            <person name="Batterham P."/>
            <person name="Edwards O.R."/>
            <person name="Feyereisen R."/>
            <person name="Gibbs R.A."/>
            <person name="Heckel D.G."/>
            <person name="McGrath A."/>
            <person name="Robin C."/>
            <person name="Scherer S.E."/>
            <person name="Worley K.C."/>
            <person name="Wu Y.D."/>
        </authorList>
    </citation>
    <scope>NUCLEOTIDE SEQUENCE [LARGE SCALE GENOMIC DNA]</scope>
    <source>
        <strain evidence="3">Harm_GR_Male_#8</strain>
        <tissue evidence="3">Whole organism</tissue>
    </source>
</reference>
<evidence type="ECO:0000313" key="3">
    <source>
        <dbReference type="EMBL" id="PZC78377.1"/>
    </source>
</evidence>